<keyword evidence="3" id="KW-0732">Signal</keyword>
<comment type="similarity">
    <text evidence="2">Belongs to the bacteroidetes fimbrillin superfamily. FimB/Mfa2 family.</text>
</comment>
<dbReference type="STRING" id="742725.HMPREF9450_01953"/>
<evidence type="ECO:0000256" key="7">
    <source>
        <dbReference type="ARBA" id="ARBA00023288"/>
    </source>
</evidence>
<evidence type="ECO:0000256" key="2">
    <source>
        <dbReference type="ARBA" id="ARBA00007248"/>
    </source>
</evidence>
<sequence>MRKLFFVPILALSLICSCGKIDSSIPDVPDTPATEPLISLSFEAETTKSFFDPTATAETWEKSLSSIDVLVFSADGNLIVQRKFNASELSAKTATFAVPNTAAGTSCEFYAAANRPITGVSTKAELLALVESDPGEYNSTFAQVSTSAKRSGGFVMTGSATKTIAAAGTRTDVALTLKRTVAKIAVQTALSAEFANRYLGKVRINSAVLSRAASRGNVISQGSANTGAMSYTFTQQITDASGKFNNLFYTFENGNLAAGTRLLLTLSATYDRDGNFATTADQVPVTYAIELTGGGAGQFVRNGYYRVQVTIDGLTGAEASATITVADWESPVTQTINIGA</sequence>
<evidence type="ECO:0000256" key="3">
    <source>
        <dbReference type="ARBA" id="ARBA00022729"/>
    </source>
</evidence>
<protein>
    <recommendedName>
        <fullName evidence="10">Major fimbrial subunit protein N-terminal domain-containing protein</fullName>
    </recommendedName>
</protein>
<dbReference type="PATRIC" id="fig|742725.3.peg.2049"/>
<accession>G5HBD8</accession>
<dbReference type="EMBL" id="ADLD01000013">
    <property type="protein sequence ID" value="EHB91904.1"/>
    <property type="molecule type" value="Genomic_DNA"/>
</dbReference>
<dbReference type="Proteomes" id="UP000006008">
    <property type="component" value="Unassembled WGS sequence"/>
</dbReference>
<dbReference type="Gene3D" id="2.60.40.2580">
    <property type="match status" value="1"/>
</dbReference>
<dbReference type="OrthoDB" id="1003812at2"/>
<organism evidence="8 9">
    <name type="scientific">Alistipes indistinctus YIT 12060</name>
    <dbReference type="NCBI Taxonomy" id="742725"/>
    <lineage>
        <taxon>Bacteria</taxon>
        <taxon>Pseudomonadati</taxon>
        <taxon>Bacteroidota</taxon>
        <taxon>Bacteroidia</taxon>
        <taxon>Bacteroidales</taxon>
        <taxon>Rikenellaceae</taxon>
        <taxon>Alistipes</taxon>
    </lineage>
</organism>
<comment type="caution">
    <text evidence="8">The sequence shown here is derived from an EMBL/GenBank/DDBJ whole genome shotgun (WGS) entry which is preliminary data.</text>
</comment>
<evidence type="ECO:0000256" key="6">
    <source>
        <dbReference type="ARBA" id="ARBA00023237"/>
    </source>
</evidence>
<reference evidence="8 9" key="1">
    <citation type="submission" date="2011-08" db="EMBL/GenBank/DDBJ databases">
        <title>The Genome Sequence of Alistipes indistinctus YIT 12060.</title>
        <authorList>
            <consortium name="The Broad Institute Genome Sequencing Platform"/>
            <person name="Earl A."/>
            <person name="Ward D."/>
            <person name="Feldgarden M."/>
            <person name="Gevers D."/>
            <person name="Morotomi M."/>
            <person name="Young S.K."/>
            <person name="Zeng Q."/>
            <person name="Gargeya S."/>
            <person name="Fitzgerald M."/>
            <person name="Haas B."/>
            <person name="Abouelleil A."/>
            <person name="Alvarado L."/>
            <person name="Arachchi H.M."/>
            <person name="Berlin A."/>
            <person name="Brown A."/>
            <person name="Chapman S.B."/>
            <person name="Chen Z."/>
            <person name="Dunbar C."/>
            <person name="Freedman E."/>
            <person name="Gearin G."/>
            <person name="Gellesch M."/>
            <person name="Goldberg J."/>
            <person name="Griggs A."/>
            <person name="Gujja S."/>
            <person name="Heiman D."/>
            <person name="Howarth C."/>
            <person name="Larson L."/>
            <person name="Lui A."/>
            <person name="MacDonald P.J.P."/>
            <person name="Montmayeur A."/>
            <person name="Murphy C."/>
            <person name="Neiman D."/>
            <person name="Pearson M."/>
            <person name="Priest M."/>
            <person name="Roberts A."/>
            <person name="Saif S."/>
            <person name="Shea T."/>
            <person name="Shenoy N."/>
            <person name="Sisk P."/>
            <person name="Stolte C."/>
            <person name="Sykes S."/>
            <person name="Wortman J."/>
            <person name="Nusbaum C."/>
            <person name="Birren B."/>
        </authorList>
    </citation>
    <scope>NUCLEOTIDE SEQUENCE [LARGE SCALE GENOMIC DNA]</scope>
    <source>
        <strain evidence="8 9">YIT 12060</strain>
    </source>
</reference>
<name>G5HBD8_9BACT</name>
<gene>
    <name evidence="8" type="ORF">HMPREF9450_01953</name>
</gene>
<dbReference type="GeneID" id="92815021"/>
<keyword evidence="6" id="KW-0998">Cell outer membrane</keyword>
<keyword evidence="9" id="KW-1185">Reference proteome</keyword>
<evidence type="ECO:0008006" key="10">
    <source>
        <dbReference type="Google" id="ProtNLM"/>
    </source>
</evidence>
<dbReference type="Pfam" id="PF08842">
    <property type="entry name" value="Mfa2"/>
    <property type="match status" value="1"/>
</dbReference>
<evidence type="ECO:0000313" key="8">
    <source>
        <dbReference type="EMBL" id="EHB91904.1"/>
    </source>
</evidence>
<evidence type="ECO:0000256" key="1">
    <source>
        <dbReference type="ARBA" id="ARBA00004442"/>
    </source>
</evidence>
<comment type="subcellular location">
    <subcellularLocation>
        <location evidence="1">Cell outer membrane</location>
    </subcellularLocation>
</comment>
<evidence type="ECO:0000313" key="9">
    <source>
        <dbReference type="Proteomes" id="UP000006008"/>
    </source>
</evidence>
<dbReference type="HOGENOM" id="CLU_815447_0_0_10"/>
<evidence type="ECO:0000256" key="5">
    <source>
        <dbReference type="ARBA" id="ARBA00023139"/>
    </source>
</evidence>
<dbReference type="RefSeq" id="WP_009134759.1">
    <property type="nucleotide sequence ID" value="NZ_CP102250.1"/>
</dbReference>
<dbReference type="GO" id="GO:0009279">
    <property type="term" value="C:cell outer membrane"/>
    <property type="evidence" value="ECO:0007669"/>
    <property type="project" value="UniProtKB-SubCell"/>
</dbReference>
<keyword evidence="5" id="KW-0564">Palmitate</keyword>
<keyword evidence="7" id="KW-0449">Lipoprotein</keyword>
<dbReference type="InterPro" id="IPR014941">
    <property type="entry name" value="FimB/Mfa2/Mfa3"/>
</dbReference>
<dbReference type="AlphaFoldDB" id="G5HBD8"/>
<proteinExistence type="inferred from homology"/>
<dbReference type="PROSITE" id="PS51257">
    <property type="entry name" value="PROKAR_LIPOPROTEIN"/>
    <property type="match status" value="1"/>
</dbReference>
<keyword evidence="4" id="KW-0472">Membrane</keyword>
<evidence type="ECO:0000256" key="4">
    <source>
        <dbReference type="ARBA" id="ARBA00023136"/>
    </source>
</evidence>